<proteinExistence type="predicted"/>
<sequence>MNYPLIYKIWTGIDLILHVSFHIGVIISYTLFFPLLSMILCIISSVLGLIISTLLKTMAIWKGNQWIHRELYYTNGVFIALVFYSIYYGVTVDTTHMYIPASLSIGSVYCILRASFTSKFMDPIKNKRRENKQIDI</sequence>
<protein>
    <recommendedName>
        <fullName evidence="3">Transmembrane protein</fullName>
    </recommendedName>
</protein>
<feature type="transmembrane region" description="Helical" evidence="1">
    <location>
        <begin position="96"/>
        <end position="116"/>
    </location>
</feature>
<feature type="transmembrane region" description="Helical" evidence="1">
    <location>
        <begin position="12"/>
        <end position="31"/>
    </location>
</feature>
<organism evidence="2">
    <name type="scientific">Lepeophtheirus salmonis</name>
    <name type="common">Salmon louse</name>
    <name type="synonym">Caligus salmonis</name>
    <dbReference type="NCBI Taxonomy" id="72036"/>
    <lineage>
        <taxon>Eukaryota</taxon>
        <taxon>Metazoa</taxon>
        <taxon>Ecdysozoa</taxon>
        <taxon>Arthropoda</taxon>
        <taxon>Crustacea</taxon>
        <taxon>Multicrustacea</taxon>
        <taxon>Hexanauplia</taxon>
        <taxon>Copepoda</taxon>
        <taxon>Siphonostomatoida</taxon>
        <taxon>Caligidae</taxon>
        <taxon>Lepeophtheirus</taxon>
    </lineage>
</organism>
<feature type="transmembrane region" description="Helical" evidence="1">
    <location>
        <begin position="37"/>
        <end position="59"/>
    </location>
</feature>
<accession>A0A0K2VCQ7</accession>
<dbReference type="EMBL" id="HACA01030729">
    <property type="protein sequence ID" value="CDW48090.1"/>
    <property type="molecule type" value="Transcribed_RNA"/>
</dbReference>
<keyword evidence="1" id="KW-0472">Membrane</keyword>
<evidence type="ECO:0008006" key="3">
    <source>
        <dbReference type="Google" id="ProtNLM"/>
    </source>
</evidence>
<feature type="transmembrane region" description="Helical" evidence="1">
    <location>
        <begin position="71"/>
        <end position="90"/>
    </location>
</feature>
<keyword evidence="1" id="KW-1133">Transmembrane helix</keyword>
<evidence type="ECO:0000256" key="1">
    <source>
        <dbReference type="SAM" id="Phobius"/>
    </source>
</evidence>
<reference evidence="2" key="1">
    <citation type="submission" date="2014-05" db="EMBL/GenBank/DDBJ databases">
        <authorList>
            <person name="Chronopoulou M."/>
        </authorList>
    </citation>
    <scope>NUCLEOTIDE SEQUENCE</scope>
    <source>
        <tissue evidence="2">Whole organism</tissue>
    </source>
</reference>
<dbReference type="AlphaFoldDB" id="A0A0K2VCQ7"/>
<keyword evidence="1" id="KW-0812">Transmembrane</keyword>
<name>A0A0K2VCQ7_LEPSM</name>
<evidence type="ECO:0000313" key="2">
    <source>
        <dbReference type="EMBL" id="CDW48090.1"/>
    </source>
</evidence>